<reference evidence="2 3" key="1">
    <citation type="journal article" date="2024" name="Nat. Commun.">
        <title>Phylogenomics reveals the evolutionary origins of lichenization in chlorophyte algae.</title>
        <authorList>
            <person name="Puginier C."/>
            <person name="Libourel C."/>
            <person name="Otte J."/>
            <person name="Skaloud P."/>
            <person name="Haon M."/>
            <person name="Grisel S."/>
            <person name="Petersen M."/>
            <person name="Berrin J.G."/>
            <person name="Delaux P.M."/>
            <person name="Dal Grande F."/>
            <person name="Keller J."/>
        </authorList>
    </citation>
    <scope>NUCLEOTIDE SEQUENCE [LARGE SCALE GENOMIC DNA]</scope>
    <source>
        <strain evidence="2 3">SAG 245.80</strain>
    </source>
</reference>
<dbReference type="EMBL" id="JALJOU010000002">
    <property type="protein sequence ID" value="KAK9845888.1"/>
    <property type="molecule type" value="Genomic_DNA"/>
</dbReference>
<name>A0AAW1SK26_9CHLO</name>
<feature type="compositionally biased region" description="Low complexity" evidence="1">
    <location>
        <begin position="161"/>
        <end position="172"/>
    </location>
</feature>
<protein>
    <submittedName>
        <fullName evidence="2">Uncharacterized protein</fullName>
    </submittedName>
</protein>
<dbReference type="AlphaFoldDB" id="A0AAW1SK26"/>
<keyword evidence="3" id="KW-1185">Reference proteome</keyword>
<gene>
    <name evidence="2" type="ORF">WJX81_005147</name>
</gene>
<feature type="region of interest" description="Disordered" evidence="1">
    <location>
        <begin position="144"/>
        <end position="172"/>
    </location>
</feature>
<dbReference type="Proteomes" id="UP001445335">
    <property type="component" value="Unassembled WGS sequence"/>
</dbReference>
<sequence>MMDREAEMHGEEAYQSLDSLGPDIMRLLEDFDALEDIPGGIGRRLKRRSSGRSSCDETETGAAAAMAAVGAPGEPSSHSGHSACEAKPGDEAGHLRQLLASQKVGYEAQLEEQAARLTEVSLQVSKLQADKHMLEQTLGQVLSGQHGSAGAGMPSTGTGVGQQSAGQAGAGQPALFNPADAYKSNALLLVSLAEGPPISLTAQQVTQMPWRQFVRLMKAYVAAISGLLPEAGRDLSAPAARRAEQLGREAMAIGSCLAAGIPRHTRTLYCLKLHEAGPEHSRAPPELWAVIAMQMDLLPQQRQEVIRRRRAFLTAMAELLRRRRAIQAGMQVAAAPEGTVAGLSTDYLRAADAAERLQQNLDKDHALLRRFTAGVLHQVWTPLQYARALCSAFPWTLDPLSVANCLAAAEGEPDAEAILAGRVVPPPVPGHPRGDPAAYPAAYLAASGGLGLGARNPKLSPNPTMASPRGVPHSPPSHGGCAAWGSCRS</sequence>
<evidence type="ECO:0000313" key="3">
    <source>
        <dbReference type="Proteomes" id="UP001445335"/>
    </source>
</evidence>
<comment type="caution">
    <text evidence="2">The sequence shown here is derived from an EMBL/GenBank/DDBJ whole genome shotgun (WGS) entry which is preliminary data.</text>
</comment>
<feature type="region of interest" description="Disordered" evidence="1">
    <location>
        <begin position="67"/>
        <end position="88"/>
    </location>
</feature>
<feature type="region of interest" description="Disordered" evidence="1">
    <location>
        <begin position="454"/>
        <end position="479"/>
    </location>
</feature>
<proteinExistence type="predicted"/>
<evidence type="ECO:0000256" key="1">
    <source>
        <dbReference type="SAM" id="MobiDB-lite"/>
    </source>
</evidence>
<evidence type="ECO:0000313" key="2">
    <source>
        <dbReference type="EMBL" id="KAK9845888.1"/>
    </source>
</evidence>
<accession>A0AAW1SK26</accession>
<organism evidence="2 3">
    <name type="scientific">Elliptochloris bilobata</name>
    <dbReference type="NCBI Taxonomy" id="381761"/>
    <lineage>
        <taxon>Eukaryota</taxon>
        <taxon>Viridiplantae</taxon>
        <taxon>Chlorophyta</taxon>
        <taxon>core chlorophytes</taxon>
        <taxon>Trebouxiophyceae</taxon>
        <taxon>Trebouxiophyceae incertae sedis</taxon>
        <taxon>Elliptochloris clade</taxon>
        <taxon>Elliptochloris</taxon>
    </lineage>
</organism>